<dbReference type="EMBL" id="UFQT01000878">
    <property type="protein sequence ID" value="SSX27788.1"/>
    <property type="molecule type" value="Genomic_DNA"/>
</dbReference>
<dbReference type="VEuPathDB" id="VectorBase:CSON014842"/>
<gene>
    <name evidence="1" type="primary">CSON014842</name>
</gene>
<protein>
    <submittedName>
        <fullName evidence="1">CSON014842 protein</fullName>
    </submittedName>
</protein>
<evidence type="ECO:0000313" key="1">
    <source>
        <dbReference type="EMBL" id="SSX27788.1"/>
    </source>
</evidence>
<organism evidence="1">
    <name type="scientific">Culicoides sonorensis</name>
    <name type="common">Biting midge</name>
    <dbReference type="NCBI Taxonomy" id="179676"/>
    <lineage>
        <taxon>Eukaryota</taxon>
        <taxon>Metazoa</taxon>
        <taxon>Ecdysozoa</taxon>
        <taxon>Arthropoda</taxon>
        <taxon>Hexapoda</taxon>
        <taxon>Insecta</taxon>
        <taxon>Pterygota</taxon>
        <taxon>Neoptera</taxon>
        <taxon>Endopterygota</taxon>
        <taxon>Diptera</taxon>
        <taxon>Nematocera</taxon>
        <taxon>Chironomoidea</taxon>
        <taxon>Ceratopogonidae</taxon>
        <taxon>Ceratopogoninae</taxon>
        <taxon>Culicoides</taxon>
        <taxon>Monoculicoides</taxon>
    </lineage>
</organism>
<dbReference type="AlphaFoldDB" id="A0A336MPC4"/>
<name>A0A336MPC4_CULSO</name>
<reference evidence="1" key="1">
    <citation type="submission" date="2018-07" db="EMBL/GenBank/DDBJ databases">
        <authorList>
            <person name="Quirk P.G."/>
            <person name="Krulwich T.A."/>
        </authorList>
    </citation>
    <scope>NUCLEOTIDE SEQUENCE</scope>
</reference>
<proteinExistence type="predicted"/>
<sequence length="60" mass="6904">MNDKDPVIKEHKSLFGSDVGEMINFTCLKNKLFGNLQKKILFRNSSFGMNKFHVPGLIFE</sequence>
<accession>A0A336MPC4</accession>